<keyword evidence="3" id="KW-1185">Reference proteome</keyword>
<evidence type="ECO:0000313" key="3">
    <source>
        <dbReference type="Proteomes" id="UP000474758"/>
    </source>
</evidence>
<feature type="transmembrane region" description="Helical" evidence="1">
    <location>
        <begin position="6"/>
        <end position="23"/>
    </location>
</feature>
<dbReference type="RefSeq" id="WP_165054429.1">
    <property type="nucleotide sequence ID" value="NZ_JAALFE010000049.1"/>
</dbReference>
<reference evidence="2 3" key="1">
    <citation type="submission" date="2020-02" db="EMBL/GenBank/DDBJ databases">
        <title>Rhodobacter translucens sp. nov., a novel bacterium isolated from activated sludge.</title>
        <authorList>
            <person name="Liu J."/>
        </authorList>
    </citation>
    <scope>NUCLEOTIDE SEQUENCE [LARGE SCALE GENOMIC DNA]</scope>
    <source>
        <strain evidence="2 3">HX-7-19</strain>
    </source>
</reference>
<accession>A0A6M1U690</accession>
<organism evidence="2 3">
    <name type="scientific">Paragemmobacter kunshanensis</name>
    <dbReference type="NCBI Taxonomy" id="2583234"/>
    <lineage>
        <taxon>Bacteria</taxon>
        <taxon>Pseudomonadati</taxon>
        <taxon>Pseudomonadota</taxon>
        <taxon>Alphaproteobacteria</taxon>
        <taxon>Rhodobacterales</taxon>
        <taxon>Paracoccaceae</taxon>
        <taxon>Paragemmobacter</taxon>
    </lineage>
</organism>
<dbReference type="EMBL" id="JAALFE010000049">
    <property type="protein sequence ID" value="NGQ93374.1"/>
    <property type="molecule type" value="Genomic_DNA"/>
</dbReference>
<sequence>MTWLFANWRLVLLGLVVAVLAYMRIEVGWLRSRLDRAQARAKELQDYRTTRERIDDAPVPSDADAARRWLHDRKP</sequence>
<evidence type="ECO:0000256" key="1">
    <source>
        <dbReference type="SAM" id="Phobius"/>
    </source>
</evidence>
<dbReference type="Proteomes" id="UP000474758">
    <property type="component" value="Unassembled WGS sequence"/>
</dbReference>
<dbReference type="AlphaFoldDB" id="A0A6M1U690"/>
<protein>
    <submittedName>
        <fullName evidence="2">Uncharacterized protein</fullName>
    </submittedName>
</protein>
<name>A0A6M1U690_9RHOB</name>
<keyword evidence="1" id="KW-1133">Transmembrane helix</keyword>
<gene>
    <name evidence="2" type="ORF">G5V65_21030</name>
</gene>
<keyword evidence="1" id="KW-0472">Membrane</keyword>
<keyword evidence="1" id="KW-0812">Transmembrane</keyword>
<proteinExistence type="predicted"/>
<comment type="caution">
    <text evidence="2">The sequence shown here is derived from an EMBL/GenBank/DDBJ whole genome shotgun (WGS) entry which is preliminary data.</text>
</comment>
<evidence type="ECO:0000313" key="2">
    <source>
        <dbReference type="EMBL" id="NGQ93374.1"/>
    </source>
</evidence>